<dbReference type="SUPFAM" id="SSF53800">
    <property type="entry name" value="Chelatase"/>
    <property type="match status" value="1"/>
</dbReference>
<evidence type="ECO:0000256" key="1">
    <source>
        <dbReference type="ARBA" id="ARBA00022723"/>
    </source>
</evidence>
<dbReference type="EMBL" id="UOGF01000056">
    <property type="protein sequence ID" value="VAX29819.1"/>
    <property type="molecule type" value="Genomic_DNA"/>
</dbReference>
<dbReference type="InterPro" id="IPR002762">
    <property type="entry name" value="CbiX-like"/>
</dbReference>
<dbReference type="PANTHER" id="PTHR33542">
    <property type="entry name" value="SIROHYDROCHLORIN FERROCHELATASE, CHLOROPLASTIC"/>
    <property type="match status" value="1"/>
</dbReference>
<dbReference type="GO" id="GO:0046872">
    <property type="term" value="F:metal ion binding"/>
    <property type="evidence" value="ECO:0007669"/>
    <property type="project" value="UniProtKB-KW"/>
</dbReference>
<proteinExistence type="predicted"/>
<evidence type="ECO:0000256" key="2">
    <source>
        <dbReference type="ARBA" id="ARBA00023239"/>
    </source>
</evidence>
<dbReference type="CDD" id="cd03416">
    <property type="entry name" value="CbiX_SirB_N"/>
    <property type="match status" value="1"/>
</dbReference>
<dbReference type="EC" id="4.99.1.3" evidence="3"/>
<dbReference type="PANTHER" id="PTHR33542:SF3">
    <property type="entry name" value="SIROHYDROCHLORIN FERROCHELATASE, CHLOROPLASTIC"/>
    <property type="match status" value="1"/>
</dbReference>
<protein>
    <submittedName>
        <fullName evidence="3">Sirohydrochlorin cobaltochelatase CbiX(Long)</fullName>
        <ecNumber evidence="3">4.99.1.3</ecNumber>
    </submittedName>
</protein>
<dbReference type="InterPro" id="IPR050963">
    <property type="entry name" value="Sirohydro_Cobaltochel/CbiX"/>
</dbReference>
<organism evidence="3">
    <name type="scientific">hydrothermal vent metagenome</name>
    <dbReference type="NCBI Taxonomy" id="652676"/>
    <lineage>
        <taxon>unclassified sequences</taxon>
        <taxon>metagenomes</taxon>
        <taxon>ecological metagenomes</taxon>
    </lineage>
</organism>
<evidence type="ECO:0000313" key="3">
    <source>
        <dbReference type="EMBL" id="VAX29819.1"/>
    </source>
</evidence>
<sequence length="234" mass="25763">MKKAVLLVGHGSKDPEGNAEFEAFAKAAGMRYCMLDYVEPSLPRALSLLAAEGITDLAVIPYFLFAGGHVKNDIPKTIHIARKRYPKMAIYLGEHLGLEKVLLEVCAERCGETKGRNVLLVGRGSLHAMANTDMATQTDHLRTLTHNPAISHCFIALALPDLPTGIAAHRLDDNTPPIVVPYFLFTGILVKRIARIAHDAGCEVRPHLGRDARLIHLLHQRETEIWQETRIGGS</sequence>
<accession>A0A3B1CHX2</accession>
<name>A0A3B1CHX2_9ZZZZ</name>
<keyword evidence="2 3" id="KW-0456">Lyase</keyword>
<reference evidence="3" key="1">
    <citation type="submission" date="2018-06" db="EMBL/GenBank/DDBJ databases">
        <authorList>
            <person name="Zhirakovskaya E."/>
        </authorList>
    </citation>
    <scope>NUCLEOTIDE SEQUENCE</scope>
</reference>
<dbReference type="AlphaFoldDB" id="A0A3B1CHX2"/>
<gene>
    <name evidence="3" type="ORF">MNBD_NITROSPIRAE01-51</name>
</gene>
<dbReference type="Pfam" id="PF01903">
    <property type="entry name" value="CbiX"/>
    <property type="match status" value="2"/>
</dbReference>
<dbReference type="GO" id="GO:0016852">
    <property type="term" value="F:sirohydrochlorin cobaltochelatase activity"/>
    <property type="evidence" value="ECO:0007669"/>
    <property type="project" value="UniProtKB-EC"/>
</dbReference>
<keyword evidence="1" id="KW-0479">Metal-binding</keyword>
<dbReference type="Gene3D" id="3.40.50.1400">
    <property type="match status" value="2"/>
</dbReference>